<evidence type="ECO:0000313" key="3">
    <source>
        <dbReference type="Proteomes" id="UP001168821"/>
    </source>
</evidence>
<evidence type="ECO:0000256" key="1">
    <source>
        <dbReference type="SAM" id="MobiDB-lite"/>
    </source>
</evidence>
<dbReference type="Proteomes" id="UP001168821">
    <property type="component" value="Unassembled WGS sequence"/>
</dbReference>
<protein>
    <submittedName>
        <fullName evidence="2">Uncharacterized protein</fullName>
    </submittedName>
</protein>
<gene>
    <name evidence="2" type="ORF">Zmor_005183</name>
</gene>
<feature type="compositionally biased region" description="Basic residues" evidence="1">
    <location>
        <begin position="95"/>
        <end position="105"/>
    </location>
</feature>
<keyword evidence="3" id="KW-1185">Reference proteome</keyword>
<sequence>MGIQQGKFDEKKPRSIREGEFREEFQEARKECRKRVIGKMGLRMRTRQGELENGSSTKRIGEGKSKENPRRRIGGQSYMPHYENSKMNLGEGNPRRKIPRKRIWRKILENSGKANRRTNNRQGESQ</sequence>
<organism evidence="2 3">
    <name type="scientific">Zophobas morio</name>
    <dbReference type="NCBI Taxonomy" id="2755281"/>
    <lineage>
        <taxon>Eukaryota</taxon>
        <taxon>Metazoa</taxon>
        <taxon>Ecdysozoa</taxon>
        <taxon>Arthropoda</taxon>
        <taxon>Hexapoda</taxon>
        <taxon>Insecta</taxon>
        <taxon>Pterygota</taxon>
        <taxon>Neoptera</taxon>
        <taxon>Endopterygota</taxon>
        <taxon>Coleoptera</taxon>
        <taxon>Polyphaga</taxon>
        <taxon>Cucujiformia</taxon>
        <taxon>Tenebrionidae</taxon>
        <taxon>Zophobas</taxon>
    </lineage>
</organism>
<feature type="region of interest" description="Disordered" evidence="1">
    <location>
        <begin position="1"/>
        <end position="23"/>
    </location>
</feature>
<dbReference type="AlphaFoldDB" id="A0AA38IMT6"/>
<proteinExistence type="predicted"/>
<comment type="caution">
    <text evidence="2">The sequence shown here is derived from an EMBL/GenBank/DDBJ whole genome shotgun (WGS) entry which is preliminary data.</text>
</comment>
<evidence type="ECO:0000313" key="2">
    <source>
        <dbReference type="EMBL" id="KAJ3660748.1"/>
    </source>
</evidence>
<name>A0AA38IMT6_9CUCU</name>
<feature type="region of interest" description="Disordered" evidence="1">
    <location>
        <begin position="39"/>
        <end position="126"/>
    </location>
</feature>
<reference evidence="2" key="1">
    <citation type="journal article" date="2023" name="G3 (Bethesda)">
        <title>Whole genome assemblies of Zophobas morio and Tenebrio molitor.</title>
        <authorList>
            <person name="Kaur S."/>
            <person name="Stinson S.A."/>
            <person name="diCenzo G.C."/>
        </authorList>
    </citation>
    <scope>NUCLEOTIDE SEQUENCE</scope>
    <source>
        <strain evidence="2">QUZm001</strain>
    </source>
</reference>
<accession>A0AA38IMT6</accession>
<feature type="compositionally biased region" description="Basic and acidic residues" evidence="1">
    <location>
        <begin position="59"/>
        <end position="70"/>
    </location>
</feature>
<feature type="compositionally biased region" description="Basic and acidic residues" evidence="1">
    <location>
        <begin position="7"/>
        <end position="23"/>
    </location>
</feature>
<dbReference type="EMBL" id="JALNTZ010000002">
    <property type="protein sequence ID" value="KAJ3660748.1"/>
    <property type="molecule type" value="Genomic_DNA"/>
</dbReference>